<dbReference type="InterPro" id="IPR014284">
    <property type="entry name" value="RNA_pol_sigma-70_dom"/>
</dbReference>
<dbReference type="CDD" id="cd06171">
    <property type="entry name" value="Sigma70_r4"/>
    <property type="match status" value="1"/>
</dbReference>
<reference evidence="5 6" key="1">
    <citation type="submission" date="2020-08" db="EMBL/GenBank/DDBJ databases">
        <title>Genomic Encyclopedia of Type Strains, Phase IV (KMG-V): Genome sequencing to study the core and pangenomes of soil and plant-associated prokaryotes.</title>
        <authorList>
            <person name="Whitman W."/>
        </authorList>
    </citation>
    <scope>NUCLEOTIDE SEQUENCE [LARGE SCALE GENOMIC DNA]</scope>
    <source>
        <strain evidence="5 6">M8UP14</strain>
    </source>
</reference>
<dbReference type="GO" id="GO:0006352">
    <property type="term" value="P:DNA-templated transcription initiation"/>
    <property type="evidence" value="ECO:0007669"/>
    <property type="project" value="InterPro"/>
</dbReference>
<proteinExistence type="predicted"/>
<dbReference type="Proteomes" id="UP000540989">
    <property type="component" value="Unassembled WGS sequence"/>
</dbReference>
<evidence type="ECO:0000259" key="4">
    <source>
        <dbReference type="Pfam" id="PF07638"/>
    </source>
</evidence>
<evidence type="ECO:0000256" key="3">
    <source>
        <dbReference type="ARBA" id="ARBA00023163"/>
    </source>
</evidence>
<keyword evidence="2" id="KW-0731">Sigma factor</keyword>
<organism evidence="5 6">
    <name type="scientific">Granulicella aggregans</name>
    <dbReference type="NCBI Taxonomy" id="474949"/>
    <lineage>
        <taxon>Bacteria</taxon>
        <taxon>Pseudomonadati</taxon>
        <taxon>Acidobacteriota</taxon>
        <taxon>Terriglobia</taxon>
        <taxon>Terriglobales</taxon>
        <taxon>Acidobacteriaceae</taxon>
        <taxon>Granulicella</taxon>
    </lineage>
</organism>
<dbReference type="InterPro" id="IPR039425">
    <property type="entry name" value="RNA_pol_sigma-70-like"/>
</dbReference>
<keyword evidence="1" id="KW-0805">Transcription regulation</keyword>
<feature type="domain" description="RNA polymerase sigma-70 ECF-like HTH" evidence="4">
    <location>
        <begin position="14"/>
        <end position="194"/>
    </location>
</feature>
<comment type="caution">
    <text evidence="5">The sequence shown here is derived from an EMBL/GenBank/DDBJ whole genome shotgun (WGS) entry which is preliminary data.</text>
</comment>
<dbReference type="Pfam" id="PF07638">
    <property type="entry name" value="Sigma70_ECF"/>
    <property type="match status" value="1"/>
</dbReference>
<dbReference type="RefSeq" id="WP_184219025.1">
    <property type="nucleotide sequence ID" value="NZ_JACHIP010000004.1"/>
</dbReference>
<keyword evidence="6" id="KW-1185">Reference proteome</keyword>
<dbReference type="PANTHER" id="PTHR43133">
    <property type="entry name" value="RNA POLYMERASE ECF-TYPE SIGMA FACTO"/>
    <property type="match status" value="1"/>
</dbReference>
<accession>A0A7W7ZF51</accession>
<evidence type="ECO:0000313" key="6">
    <source>
        <dbReference type="Proteomes" id="UP000540989"/>
    </source>
</evidence>
<dbReference type="NCBIfam" id="TIGR02999">
    <property type="entry name" value="Sig-70_X6"/>
    <property type="match status" value="1"/>
</dbReference>
<sequence length="197" mass="22262">MANLEPELDGSGNSITALLVQLSEGNHAVEDRLIPQVYAELRRVAAHHMRFERGNHTLQPTALVHEAYERLVQPHSEIAWQSRAHFFATASRLMRNILVDHARAKHAGKRGGLQHQVSLDEAFLPSNDRLIDVLVLDDALDHLATFDARQARIVELHFFVGLNFEEIAVVLGVSVRTVKSDWGMSRDWLRGELTKRP</sequence>
<evidence type="ECO:0000256" key="2">
    <source>
        <dbReference type="ARBA" id="ARBA00023082"/>
    </source>
</evidence>
<dbReference type="GO" id="GO:0016987">
    <property type="term" value="F:sigma factor activity"/>
    <property type="evidence" value="ECO:0007669"/>
    <property type="project" value="UniProtKB-KW"/>
</dbReference>
<gene>
    <name evidence="5" type="ORF">HDF16_003509</name>
</gene>
<dbReference type="InterPro" id="IPR036388">
    <property type="entry name" value="WH-like_DNA-bd_sf"/>
</dbReference>
<dbReference type="EMBL" id="JACHIP010000004">
    <property type="protein sequence ID" value="MBB5058795.1"/>
    <property type="molecule type" value="Genomic_DNA"/>
</dbReference>
<dbReference type="InterPro" id="IPR013324">
    <property type="entry name" value="RNA_pol_sigma_r3/r4-like"/>
</dbReference>
<keyword evidence="3" id="KW-0804">Transcription</keyword>
<evidence type="ECO:0000313" key="5">
    <source>
        <dbReference type="EMBL" id="MBB5058795.1"/>
    </source>
</evidence>
<dbReference type="InterPro" id="IPR053812">
    <property type="entry name" value="HTH_Sigma70_ECF-like"/>
</dbReference>
<protein>
    <submittedName>
        <fullName evidence="5">RNA polymerase sigma factor (TIGR02999 family)</fullName>
    </submittedName>
</protein>
<dbReference type="AlphaFoldDB" id="A0A7W7ZF51"/>
<name>A0A7W7ZF51_9BACT</name>
<dbReference type="InterPro" id="IPR011517">
    <property type="entry name" value="RNA_pol_sigma70_ECF-like"/>
</dbReference>
<dbReference type="Gene3D" id="1.10.10.10">
    <property type="entry name" value="Winged helix-like DNA-binding domain superfamily/Winged helix DNA-binding domain"/>
    <property type="match status" value="1"/>
</dbReference>
<dbReference type="PANTHER" id="PTHR43133:SF39">
    <property type="entry name" value="SIMILAR TO RNA POLYMERASE SIGMA-E FACTOR"/>
    <property type="match status" value="1"/>
</dbReference>
<dbReference type="NCBIfam" id="TIGR02937">
    <property type="entry name" value="sigma70-ECF"/>
    <property type="match status" value="1"/>
</dbReference>
<evidence type="ECO:0000256" key="1">
    <source>
        <dbReference type="ARBA" id="ARBA00023015"/>
    </source>
</evidence>
<dbReference type="SUPFAM" id="SSF88659">
    <property type="entry name" value="Sigma3 and sigma4 domains of RNA polymerase sigma factors"/>
    <property type="match status" value="1"/>
</dbReference>